<sequence length="1261" mass="141349">MCYRKLLRQNSHDSAHVHPYYRTPPPIFKSNFIIIRIVKRNYNISRCHEPGGRNLKILVFIPRDEVGYDEATSADRTEAPADAIIQVLNQLETDSAEIAVTHALSALDAQYAEARRAQVALEDALPDGEALEATLREWHELSIKVFETHNQVDNFLKEKGNGQAVNPRQTANLTPVAEQVKPPRLPLPKFDGDILQFKSFWDQFESSIHQREGLSDITKFLHLRSCLSGSALKAIEGVTICAENYPEVVQTLKTRFYRFPDVVESHVLSAMNVKACSNEGARELTRLHDDLNRHFLELKALGKDVNCGMSGFHVNLPTLKRKLPSGTLTEWKTFIKDKKNDEIHSDVFLAFLLEQARIKDTDIGTRTKAPTKGHQQEPHLNPRKPDLRFTTAAVQMESDRGCPVCKGDHLADRCPRFRSYSVQQRRHWAMRLKLCFVCLAQGHRRERCQKRKSNQFWNPLLAGDAVPAGKAPTKQASSAACSHGTDSTEAKASLSRNQNEKVEDGSEEGTSPVGIHLSSTEGQTTIRLPVVRAMAHGEKGKTKLGPTRAMTVKGVNGLHDLEPFKEGIELTALSLPSLCDDLVATPTPWFCKDTIPSLPSNEITPGRVQINSIIGLDAYFQVLGQGVRRGGPNDPVAIETIFGWIVCGPTMRQADDREETTLLAQTEDRLSRLLRRFWEVEALGILPATEDAKSEPALTRFEESVSFDGQRYSVGLLWKPGASPLPNNLEMAKRRLRSLRHRLARDPDKEREYADVIQSYLDQGWAEEVPDESGPIGRTWYLPHHAVYQGGPGKAKCRVAAIEKMYLQIGLRLEDRDVCRLLWQVAGSKSPARIYRLTRSLGKVKALADKVCQICMSCDWIGQARTLIRQLCNFMKSAGFAMKKWASNDIAALSDLPVEVTSPLETSRLWKTLGLYWNCQLNVLTFVPPAEIPLERHDTKRQLVSLAAKVFDPGCVAPHTIRAKKLFQALWITGIEWDDPLPAEINVPRDQVGRAELHVFGDAAEAAYGAVAYLLMQARDGVPQVLFVLAKARVSPIKRQSLPRLELMASLLAARLKASVALSWIKGDPRKWKTFVANRVQEIITLTAPSQWRYVPTADNPADPLSRGCTLERLLKDHVWWNGPDWLQQLESEWPRLSVVVNPEEVRGTDPDQRTTVVLTTTLPAQGLQMVIDPTRPRGERRGSSSLTLLELQEAEKRWMREVQGGAFLIHRIGSSSTEWPKSSQIASLSPFVDMEGLLRVGSRLTNAAFPWCHTHVVTFP</sequence>
<evidence type="ECO:0000313" key="3">
    <source>
        <dbReference type="Proteomes" id="UP000054630"/>
    </source>
</evidence>
<dbReference type="STRING" id="6336.A0A0V0RGG2"/>
<dbReference type="Pfam" id="PF03564">
    <property type="entry name" value="DUF1759"/>
    <property type="match status" value="1"/>
</dbReference>
<proteinExistence type="predicted"/>
<dbReference type="PANTHER" id="PTHR47331">
    <property type="entry name" value="PHD-TYPE DOMAIN-CONTAINING PROTEIN"/>
    <property type="match status" value="1"/>
</dbReference>
<dbReference type="EMBL" id="JYDL01000198">
    <property type="protein sequence ID" value="KRX13488.1"/>
    <property type="molecule type" value="Genomic_DNA"/>
</dbReference>
<comment type="caution">
    <text evidence="2">The sequence shown here is derived from an EMBL/GenBank/DDBJ whole genome shotgun (WGS) entry which is preliminary data.</text>
</comment>
<name>A0A0V0RGG2_9BILA</name>
<gene>
    <name evidence="2" type="ORF">T07_10041</name>
</gene>
<dbReference type="Pfam" id="PF05380">
    <property type="entry name" value="Peptidase_A17"/>
    <property type="match status" value="1"/>
</dbReference>
<evidence type="ECO:0000313" key="2">
    <source>
        <dbReference type="EMBL" id="KRX13488.1"/>
    </source>
</evidence>
<protein>
    <recommendedName>
        <fullName evidence="4">Peptidase aspartic putative domain-containing protein</fullName>
    </recommendedName>
</protein>
<evidence type="ECO:0008006" key="4">
    <source>
        <dbReference type="Google" id="ProtNLM"/>
    </source>
</evidence>
<dbReference type="AlphaFoldDB" id="A0A0V0RGG2"/>
<dbReference type="InterPro" id="IPR005312">
    <property type="entry name" value="DUF1759"/>
</dbReference>
<organism evidence="2 3">
    <name type="scientific">Trichinella nelsoni</name>
    <dbReference type="NCBI Taxonomy" id="6336"/>
    <lineage>
        <taxon>Eukaryota</taxon>
        <taxon>Metazoa</taxon>
        <taxon>Ecdysozoa</taxon>
        <taxon>Nematoda</taxon>
        <taxon>Enoplea</taxon>
        <taxon>Dorylaimia</taxon>
        <taxon>Trichinellida</taxon>
        <taxon>Trichinellidae</taxon>
        <taxon>Trichinella</taxon>
    </lineage>
</organism>
<dbReference type="InterPro" id="IPR008042">
    <property type="entry name" value="Retrotrans_Pao"/>
</dbReference>
<evidence type="ECO:0000256" key="1">
    <source>
        <dbReference type="SAM" id="MobiDB-lite"/>
    </source>
</evidence>
<accession>A0A0V0RGG2</accession>
<feature type="compositionally biased region" description="Polar residues" evidence="1">
    <location>
        <begin position="474"/>
        <end position="487"/>
    </location>
</feature>
<dbReference type="OrthoDB" id="5919279at2759"/>
<reference evidence="2 3" key="1">
    <citation type="submission" date="2015-01" db="EMBL/GenBank/DDBJ databases">
        <title>Evolution of Trichinella species and genotypes.</title>
        <authorList>
            <person name="Korhonen P.K."/>
            <person name="Edoardo P."/>
            <person name="Giuseppe L.R."/>
            <person name="Gasser R.B."/>
        </authorList>
    </citation>
    <scope>NUCLEOTIDE SEQUENCE [LARGE SCALE GENOMIC DNA]</scope>
    <source>
        <strain evidence="2">ISS37</strain>
    </source>
</reference>
<feature type="region of interest" description="Disordered" evidence="1">
    <location>
        <begin position="467"/>
        <end position="519"/>
    </location>
</feature>
<dbReference type="Proteomes" id="UP000054630">
    <property type="component" value="Unassembled WGS sequence"/>
</dbReference>
<keyword evidence="3" id="KW-1185">Reference proteome</keyword>